<dbReference type="KEGG" id="smo:SELMODRAFT_413607"/>
<reference evidence="1 2" key="1">
    <citation type="journal article" date="2011" name="Science">
        <title>The Selaginella genome identifies genetic changes associated with the evolution of vascular plants.</title>
        <authorList>
            <person name="Banks J.A."/>
            <person name="Nishiyama T."/>
            <person name="Hasebe M."/>
            <person name="Bowman J.L."/>
            <person name="Gribskov M."/>
            <person name="dePamphilis C."/>
            <person name="Albert V.A."/>
            <person name="Aono N."/>
            <person name="Aoyama T."/>
            <person name="Ambrose B.A."/>
            <person name="Ashton N.W."/>
            <person name="Axtell M.J."/>
            <person name="Barker E."/>
            <person name="Barker M.S."/>
            <person name="Bennetzen J.L."/>
            <person name="Bonawitz N.D."/>
            <person name="Chapple C."/>
            <person name="Cheng C."/>
            <person name="Correa L.G."/>
            <person name="Dacre M."/>
            <person name="DeBarry J."/>
            <person name="Dreyer I."/>
            <person name="Elias M."/>
            <person name="Engstrom E.M."/>
            <person name="Estelle M."/>
            <person name="Feng L."/>
            <person name="Finet C."/>
            <person name="Floyd S.K."/>
            <person name="Frommer W.B."/>
            <person name="Fujita T."/>
            <person name="Gramzow L."/>
            <person name="Gutensohn M."/>
            <person name="Harholt J."/>
            <person name="Hattori M."/>
            <person name="Heyl A."/>
            <person name="Hirai T."/>
            <person name="Hiwatashi Y."/>
            <person name="Ishikawa M."/>
            <person name="Iwata M."/>
            <person name="Karol K.G."/>
            <person name="Koehler B."/>
            <person name="Kolukisaoglu U."/>
            <person name="Kubo M."/>
            <person name="Kurata T."/>
            <person name="Lalonde S."/>
            <person name="Li K."/>
            <person name="Li Y."/>
            <person name="Litt A."/>
            <person name="Lyons E."/>
            <person name="Manning G."/>
            <person name="Maruyama T."/>
            <person name="Michael T.P."/>
            <person name="Mikami K."/>
            <person name="Miyazaki S."/>
            <person name="Morinaga S."/>
            <person name="Murata T."/>
            <person name="Mueller-Roeber B."/>
            <person name="Nelson D.R."/>
            <person name="Obara M."/>
            <person name="Oguri Y."/>
            <person name="Olmstead R.G."/>
            <person name="Onodera N."/>
            <person name="Petersen B.L."/>
            <person name="Pils B."/>
            <person name="Prigge M."/>
            <person name="Rensing S.A."/>
            <person name="Riano-Pachon D.M."/>
            <person name="Roberts A.W."/>
            <person name="Sato Y."/>
            <person name="Scheller H.V."/>
            <person name="Schulz B."/>
            <person name="Schulz C."/>
            <person name="Shakirov E.V."/>
            <person name="Shibagaki N."/>
            <person name="Shinohara N."/>
            <person name="Shippen D.E."/>
            <person name="Soerensen I."/>
            <person name="Sotooka R."/>
            <person name="Sugimoto N."/>
            <person name="Sugita M."/>
            <person name="Sumikawa N."/>
            <person name="Tanurdzic M."/>
            <person name="Theissen G."/>
            <person name="Ulvskov P."/>
            <person name="Wakazuki S."/>
            <person name="Weng J.K."/>
            <person name="Willats W.W."/>
            <person name="Wipf D."/>
            <person name="Wolf P.G."/>
            <person name="Yang L."/>
            <person name="Zimmer A.D."/>
            <person name="Zhu Q."/>
            <person name="Mitros T."/>
            <person name="Hellsten U."/>
            <person name="Loque D."/>
            <person name="Otillar R."/>
            <person name="Salamov A."/>
            <person name="Schmutz J."/>
            <person name="Shapiro H."/>
            <person name="Lindquist E."/>
            <person name="Lucas S."/>
            <person name="Rokhsar D."/>
            <person name="Grigoriev I.V."/>
        </authorList>
    </citation>
    <scope>NUCLEOTIDE SEQUENCE [LARGE SCALE GENOMIC DNA]</scope>
</reference>
<evidence type="ECO:0000313" key="2">
    <source>
        <dbReference type="Proteomes" id="UP000001514"/>
    </source>
</evidence>
<accession>D8RQU2</accession>
<dbReference type="HOGENOM" id="CLU_1698508_0_0_1"/>
<dbReference type="EMBL" id="GL377586">
    <property type="protein sequence ID" value="EFJ25514.1"/>
    <property type="molecule type" value="Genomic_DNA"/>
</dbReference>
<protein>
    <submittedName>
        <fullName evidence="1">Uncharacterized protein</fullName>
    </submittedName>
</protein>
<dbReference type="InParanoid" id="D8RQU2"/>
<dbReference type="AlphaFoldDB" id="D8RQU2"/>
<gene>
    <name evidence="1" type="ORF">SELMODRAFT_413607</name>
</gene>
<sequence>MGELELSPLDELLCRTRPLIRWRCLGRSSSVAVKYIALLGRGKQTRIILAHEVRLALTPVARSSENPPKKEIVPFMASVLARLSRLFKLCLAAQIRYKYGAGCLADTVSGGGFKDFASTLPTYQVETLEKQEGRRLRQLFSWLSVALYPAMIVLS</sequence>
<evidence type="ECO:0000313" key="1">
    <source>
        <dbReference type="EMBL" id="EFJ25514.1"/>
    </source>
</evidence>
<keyword evidence="2" id="KW-1185">Reference proteome</keyword>
<dbReference type="Gramene" id="EFJ25514">
    <property type="protein sequence ID" value="EFJ25514"/>
    <property type="gene ID" value="SELMODRAFT_413607"/>
</dbReference>
<name>D8RQU2_SELML</name>
<dbReference type="Proteomes" id="UP000001514">
    <property type="component" value="Unassembled WGS sequence"/>
</dbReference>
<proteinExistence type="predicted"/>
<organism evidence="2">
    <name type="scientific">Selaginella moellendorffii</name>
    <name type="common">Spikemoss</name>
    <dbReference type="NCBI Taxonomy" id="88036"/>
    <lineage>
        <taxon>Eukaryota</taxon>
        <taxon>Viridiplantae</taxon>
        <taxon>Streptophyta</taxon>
        <taxon>Embryophyta</taxon>
        <taxon>Tracheophyta</taxon>
        <taxon>Lycopodiopsida</taxon>
        <taxon>Selaginellales</taxon>
        <taxon>Selaginellaceae</taxon>
        <taxon>Selaginella</taxon>
    </lineage>
</organism>